<reference evidence="1" key="1">
    <citation type="submission" date="2020-05" db="EMBL/GenBank/DDBJ databases">
        <title>Large-scale comparative analyses of tick genomes elucidate their genetic diversity and vector capacities.</title>
        <authorList>
            <person name="Jia N."/>
            <person name="Wang J."/>
            <person name="Shi W."/>
            <person name="Du L."/>
            <person name="Sun Y."/>
            <person name="Zhan W."/>
            <person name="Jiang J."/>
            <person name="Wang Q."/>
            <person name="Zhang B."/>
            <person name="Ji P."/>
            <person name="Sakyi L.B."/>
            <person name="Cui X."/>
            <person name="Yuan T."/>
            <person name="Jiang B."/>
            <person name="Yang W."/>
            <person name="Lam T.T.-Y."/>
            <person name="Chang Q."/>
            <person name="Ding S."/>
            <person name="Wang X."/>
            <person name="Zhu J."/>
            <person name="Ruan X."/>
            <person name="Zhao L."/>
            <person name="Wei J."/>
            <person name="Que T."/>
            <person name="Du C."/>
            <person name="Cheng J."/>
            <person name="Dai P."/>
            <person name="Han X."/>
            <person name="Huang E."/>
            <person name="Gao Y."/>
            <person name="Liu J."/>
            <person name="Shao H."/>
            <person name="Ye R."/>
            <person name="Li L."/>
            <person name="Wei W."/>
            <person name="Wang X."/>
            <person name="Wang C."/>
            <person name="Yang T."/>
            <person name="Huo Q."/>
            <person name="Li W."/>
            <person name="Guo W."/>
            <person name="Chen H."/>
            <person name="Zhou L."/>
            <person name="Ni X."/>
            <person name="Tian J."/>
            <person name="Zhou Y."/>
            <person name="Sheng Y."/>
            <person name="Liu T."/>
            <person name="Pan Y."/>
            <person name="Xia L."/>
            <person name="Li J."/>
            <person name="Zhao F."/>
            <person name="Cao W."/>
        </authorList>
    </citation>
    <scope>NUCLEOTIDE SEQUENCE</scope>
    <source>
        <strain evidence="1">Dsil-2018</strain>
    </source>
</reference>
<keyword evidence="2" id="KW-1185">Reference proteome</keyword>
<organism evidence="1 2">
    <name type="scientific">Dermacentor silvarum</name>
    <name type="common">Tick</name>
    <dbReference type="NCBI Taxonomy" id="543639"/>
    <lineage>
        <taxon>Eukaryota</taxon>
        <taxon>Metazoa</taxon>
        <taxon>Ecdysozoa</taxon>
        <taxon>Arthropoda</taxon>
        <taxon>Chelicerata</taxon>
        <taxon>Arachnida</taxon>
        <taxon>Acari</taxon>
        <taxon>Parasitiformes</taxon>
        <taxon>Ixodida</taxon>
        <taxon>Ixodoidea</taxon>
        <taxon>Ixodidae</taxon>
        <taxon>Rhipicephalinae</taxon>
        <taxon>Dermacentor</taxon>
    </lineage>
</organism>
<accession>A0ACB8DYG3</accession>
<gene>
    <name evidence="1" type="ORF">HPB49_009345</name>
</gene>
<proteinExistence type="predicted"/>
<dbReference type="Proteomes" id="UP000821865">
    <property type="component" value="Chromosome 1"/>
</dbReference>
<protein>
    <submittedName>
        <fullName evidence="1">Uncharacterized protein</fullName>
    </submittedName>
</protein>
<sequence>MLLSHSERDGDDNLVNVVNGLVERLATAHRVLSEAQEMGSAAPHDDVWEYTLTGFGDFLEQRSVAFTEPMPASRVCSICGRVPSSSVLLACCHVLCDDCRSKAFELGMVCPFDGRASTEGQLVRLRFELSELEQLHVVCMVGGRKCTTFAGKLSALRDHLRECLSGDVKCAICCRSIAREAAVNHYRQCRGGNAPRHSVINALVHRAVEKIQGIKDDVESLVQRAANERDGDGNLVNVVNGLVERLATAHRVLSEAQEMGSAGGVRKRQRLNHR</sequence>
<name>A0ACB8DYG3_DERSI</name>
<evidence type="ECO:0000313" key="1">
    <source>
        <dbReference type="EMBL" id="KAH7979401.1"/>
    </source>
</evidence>
<evidence type="ECO:0000313" key="2">
    <source>
        <dbReference type="Proteomes" id="UP000821865"/>
    </source>
</evidence>
<comment type="caution">
    <text evidence="1">The sequence shown here is derived from an EMBL/GenBank/DDBJ whole genome shotgun (WGS) entry which is preliminary data.</text>
</comment>
<dbReference type="EMBL" id="CM023470">
    <property type="protein sequence ID" value="KAH7979401.1"/>
    <property type="molecule type" value="Genomic_DNA"/>
</dbReference>